<dbReference type="AlphaFoldDB" id="A0AAE1DSF0"/>
<comment type="caution">
    <text evidence="1">The sequence shown here is derived from an EMBL/GenBank/DDBJ whole genome shotgun (WGS) entry which is preliminary data.</text>
</comment>
<dbReference type="Proteomes" id="UP001283361">
    <property type="component" value="Unassembled WGS sequence"/>
</dbReference>
<keyword evidence="2" id="KW-1185">Reference proteome</keyword>
<accession>A0AAE1DSF0</accession>
<organism evidence="1 2">
    <name type="scientific">Elysia crispata</name>
    <name type="common">lettuce slug</name>
    <dbReference type="NCBI Taxonomy" id="231223"/>
    <lineage>
        <taxon>Eukaryota</taxon>
        <taxon>Metazoa</taxon>
        <taxon>Spiralia</taxon>
        <taxon>Lophotrochozoa</taxon>
        <taxon>Mollusca</taxon>
        <taxon>Gastropoda</taxon>
        <taxon>Heterobranchia</taxon>
        <taxon>Euthyneura</taxon>
        <taxon>Panpulmonata</taxon>
        <taxon>Sacoglossa</taxon>
        <taxon>Placobranchoidea</taxon>
        <taxon>Plakobranchidae</taxon>
        <taxon>Elysia</taxon>
    </lineage>
</organism>
<evidence type="ECO:0000313" key="2">
    <source>
        <dbReference type="Proteomes" id="UP001283361"/>
    </source>
</evidence>
<reference evidence="1" key="1">
    <citation type="journal article" date="2023" name="G3 (Bethesda)">
        <title>A reference genome for the long-term kleptoplast-retaining sea slug Elysia crispata morphotype clarki.</title>
        <authorList>
            <person name="Eastman K.E."/>
            <person name="Pendleton A.L."/>
            <person name="Shaikh M.A."/>
            <person name="Suttiyut T."/>
            <person name="Ogas R."/>
            <person name="Tomko P."/>
            <person name="Gavelis G."/>
            <person name="Widhalm J.R."/>
            <person name="Wisecaver J.H."/>
        </authorList>
    </citation>
    <scope>NUCLEOTIDE SEQUENCE</scope>
    <source>
        <strain evidence="1">ECLA1</strain>
    </source>
</reference>
<dbReference type="EMBL" id="JAWDGP010002673">
    <property type="protein sequence ID" value="KAK3781037.1"/>
    <property type="molecule type" value="Genomic_DNA"/>
</dbReference>
<name>A0AAE1DSF0_9GAST</name>
<proteinExistence type="predicted"/>
<protein>
    <submittedName>
        <fullName evidence="1">Uncharacterized protein</fullName>
    </submittedName>
</protein>
<evidence type="ECO:0000313" key="1">
    <source>
        <dbReference type="EMBL" id="KAK3781037.1"/>
    </source>
</evidence>
<gene>
    <name evidence="1" type="ORF">RRG08_046341</name>
</gene>
<sequence length="67" mass="7138">MGSRTRELRALWSGRATLTRSHTACSEKAGRGLALIGFCEVIDFSTSLSVSRYCSSVAFTGTFSAGD</sequence>